<reference evidence="4 5" key="1">
    <citation type="submission" date="2024-02" db="EMBL/GenBank/DDBJ databases">
        <authorList>
            <person name="Daric V."/>
            <person name="Darras S."/>
        </authorList>
    </citation>
    <scope>NUCLEOTIDE SEQUENCE [LARGE SCALE GENOMIC DNA]</scope>
</reference>
<proteinExistence type="inferred from homology"/>
<feature type="compositionally biased region" description="Basic and acidic residues" evidence="3">
    <location>
        <begin position="136"/>
        <end position="145"/>
    </location>
</feature>
<comment type="similarity">
    <text evidence="1">Belongs to the SH3BP5 family.</text>
</comment>
<dbReference type="PANTHER" id="PTHR19423">
    <property type="entry name" value="SH3 DOMAIN-BINDING PROTEIN 5"/>
    <property type="match status" value="1"/>
</dbReference>
<evidence type="ECO:0000313" key="5">
    <source>
        <dbReference type="Proteomes" id="UP001642483"/>
    </source>
</evidence>
<evidence type="ECO:0000256" key="1">
    <source>
        <dbReference type="ARBA" id="ARBA00007796"/>
    </source>
</evidence>
<comment type="caution">
    <text evidence="4">The sequence shown here is derived from an EMBL/GenBank/DDBJ whole genome shotgun (WGS) entry which is preliminary data.</text>
</comment>
<accession>A0ABP0GST0</accession>
<keyword evidence="5" id="KW-1185">Reference proteome</keyword>
<dbReference type="Proteomes" id="UP001642483">
    <property type="component" value="Unassembled WGS sequence"/>
</dbReference>
<feature type="region of interest" description="Disordered" evidence="3">
    <location>
        <begin position="1"/>
        <end position="32"/>
    </location>
</feature>
<keyword evidence="2" id="KW-0175">Coiled coil</keyword>
<evidence type="ECO:0000256" key="3">
    <source>
        <dbReference type="SAM" id="MobiDB-lite"/>
    </source>
</evidence>
<dbReference type="PANTHER" id="PTHR19423:SF1">
    <property type="entry name" value="SH3 DOMAIN-BINDING PROTEIN 5"/>
    <property type="match status" value="1"/>
</dbReference>
<feature type="region of interest" description="Disordered" evidence="3">
    <location>
        <begin position="114"/>
        <end position="150"/>
    </location>
</feature>
<evidence type="ECO:0008006" key="6">
    <source>
        <dbReference type="Google" id="ProtNLM"/>
    </source>
</evidence>
<sequence>MDEEPSLVWGQSSQPPPMPRAVEHEEGDSIPGDAEEFFKNIHGVSVEELEVELRRKEKELYLCSRLGLFLAQEVDELVSQRRGMVSDHTRVLLELQEYRDSRRSYLDLSDGASEHVNSAVPSRNPSFTLSPSSDIQRQHSGEKSTGHSRMSSLHSQVFKFDESIVSSSYSAYQNRVDHKRWLFASKKLAHLNPFRKAFSESDYDLHKNTVSDVDHPVLHRTVSIESLDLVSNAESTITTTSTRELHCDLDLVQRSHDKITKLEVHLDKTRAKYRSLMTHYAHKLKEMSRELGSCVNKARPYFDAVKKAKKCQHETQQAAMEYKRAVNLQKAARDMVKVAEDRVLAAEDKLDPTWQEMLNQANMKVNEASQEKNRVHRVHQKATKKFQVAEEKKIDLQMKLQRNIIKSKPYFEIQREFQDKLESTTKKLNLFELKLMEARQTYSLNLAKLRRSGTDDKTSSAMKSLSERGSGVGAENPLGLPKPALDFLEREIADSPDGASKTNSEDLMGDIFARTKLEYNPYDLLYLTDLGSDSASNFSDDGDYIQDF</sequence>
<gene>
    <name evidence="4" type="ORF">CVLEPA_LOCUS28131</name>
</gene>
<feature type="compositionally biased region" description="Polar residues" evidence="3">
    <location>
        <begin position="115"/>
        <end position="135"/>
    </location>
</feature>
<organism evidence="4 5">
    <name type="scientific">Clavelina lepadiformis</name>
    <name type="common">Light-bulb sea squirt</name>
    <name type="synonym">Ascidia lepadiformis</name>
    <dbReference type="NCBI Taxonomy" id="159417"/>
    <lineage>
        <taxon>Eukaryota</taxon>
        <taxon>Metazoa</taxon>
        <taxon>Chordata</taxon>
        <taxon>Tunicata</taxon>
        <taxon>Ascidiacea</taxon>
        <taxon>Aplousobranchia</taxon>
        <taxon>Clavelinidae</taxon>
        <taxon>Clavelina</taxon>
    </lineage>
</organism>
<protein>
    <recommendedName>
        <fullName evidence="6">SH3 domain-binding protein 5-like</fullName>
    </recommendedName>
</protein>
<evidence type="ECO:0000256" key="2">
    <source>
        <dbReference type="ARBA" id="ARBA00023054"/>
    </source>
</evidence>
<name>A0ABP0GST0_CLALP</name>
<dbReference type="Pfam" id="PF05276">
    <property type="entry name" value="SH3BP5"/>
    <property type="match status" value="1"/>
</dbReference>
<evidence type="ECO:0000313" key="4">
    <source>
        <dbReference type="EMBL" id="CAK8694796.1"/>
    </source>
</evidence>
<dbReference type="EMBL" id="CAWYQH010000141">
    <property type="protein sequence ID" value="CAK8694796.1"/>
    <property type="molecule type" value="Genomic_DNA"/>
</dbReference>
<dbReference type="InterPro" id="IPR007940">
    <property type="entry name" value="SH3BP5"/>
</dbReference>
<feature type="region of interest" description="Disordered" evidence="3">
    <location>
        <begin position="453"/>
        <end position="476"/>
    </location>
</feature>